<evidence type="ECO:0000313" key="3">
    <source>
        <dbReference type="EMBL" id="KKK89513.1"/>
    </source>
</evidence>
<gene>
    <name evidence="3" type="ORF">LCGC14_2732340</name>
</gene>
<protein>
    <recommendedName>
        <fullName evidence="2">AB hydrolase-1 domain-containing protein</fullName>
    </recommendedName>
</protein>
<dbReference type="InterPro" id="IPR000073">
    <property type="entry name" value="AB_hydrolase_1"/>
</dbReference>
<name>A0A0F8Z6Y5_9ZZZZ</name>
<sequence length="274" mass="31138">MNRIQIKARGFTFDAWSDGPEEGPLLLLLHGLPRTSWEWHHQLPKLAEAGFRVVAPDLRGYCPGARPEGVEAYVVNEFVEDILAIADQLGWTDRPFHLMATSIGSVIAWCLAGQYPQRVATLACINIPHPMAIVEVMATKAADKQRQGFSYFSNYRKEGNELINFESALKRMELPAEETDPYREALSSEEALRAVFHWYRALNIPKIKPVVMPTLYIWPRKAGNVSQEAAEANVHYVEAPYRFEILEVARNFALQMEPETITRLLLEHLAEHAQ</sequence>
<dbReference type="EMBL" id="LAZR01049493">
    <property type="protein sequence ID" value="KKK89513.1"/>
    <property type="molecule type" value="Genomic_DNA"/>
</dbReference>
<feature type="domain" description="AB hydrolase-1" evidence="2">
    <location>
        <begin position="24"/>
        <end position="218"/>
    </location>
</feature>
<accession>A0A0F8Z6Y5</accession>
<organism evidence="3">
    <name type="scientific">marine sediment metagenome</name>
    <dbReference type="NCBI Taxonomy" id="412755"/>
    <lineage>
        <taxon>unclassified sequences</taxon>
        <taxon>metagenomes</taxon>
        <taxon>ecological metagenomes</taxon>
    </lineage>
</organism>
<dbReference type="PANTHER" id="PTHR43329">
    <property type="entry name" value="EPOXIDE HYDROLASE"/>
    <property type="match status" value="1"/>
</dbReference>
<comment type="caution">
    <text evidence="3">The sequence shown here is derived from an EMBL/GenBank/DDBJ whole genome shotgun (WGS) entry which is preliminary data.</text>
</comment>
<keyword evidence="1" id="KW-0378">Hydrolase</keyword>
<evidence type="ECO:0000259" key="2">
    <source>
        <dbReference type="Pfam" id="PF00561"/>
    </source>
</evidence>
<dbReference type="Pfam" id="PF00561">
    <property type="entry name" value="Abhydrolase_1"/>
    <property type="match status" value="1"/>
</dbReference>
<dbReference type="PRINTS" id="PR00412">
    <property type="entry name" value="EPOXHYDRLASE"/>
</dbReference>
<dbReference type="InterPro" id="IPR000639">
    <property type="entry name" value="Epox_hydrolase-like"/>
</dbReference>
<dbReference type="InterPro" id="IPR029058">
    <property type="entry name" value="AB_hydrolase_fold"/>
</dbReference>
<evidence type="ECO:0000256" key="1">
    <source>
        <dbReference type="ARBA" id="ARBA00022801"/>
    </source>
</evidence>
<reference evidence="3" key="1">
    <citation type="journal article" date="2015" name="Nature">
        <title>Complex archaea that bridge the gap between prokaryotes and eukaryotes.</title>
        <authorList>
            <person name="Spang A."/>
            <person name="Saw J.H."/>
            <person name="Jorgensen S.L."/>
            <person name="Zaremba-Niedzwiedzka K."/>
            <person name="Martijn J."/>
            <person name="Lind A.E."/>
            <person name="van Eijk R."/>
            <person name="Schleper C."/>
            <person name="Guy L."/>
            <person name="Ettema T.J."/>
        </authorList>
    </citation>
    <scope>NUCLEOTIDE SEQUENCE</scope>
</reference>
<dbReference type="Gene3D" id="3.40.50.1820">
    <property type="entry name" value="alpha/beta hydrolase"/>
    <property type="match status" value="1"/>
</dbReference>
<proteinExistence type="predicted"/>
<dbReference type="AlphaFoldDB" id="A0A0F8Z6Y5"/>
<dbReference type="SUPFAM" id="SSF53474">
    <property type="entry name" value="alpha/beta-Hydrolases"/>
    <property type="match status" value="1"/>
</dbReference>
<dbReference type="GO" id="GO:0016787">
    <property type="term" value="F:hydrolase activity"/>
    <property type="evidence" value="ECO:0007669"/>
    <property type="project" value="UniProtKB-KW"/>
</dbReference>